<feature type="domain" description="Fucosyltransferase C-terminal" evidence="13">
    <location>
        <begin position="227"/>
        <end position="308"/>
    </location>
</feature>
<keyword evidence="5 12" id="KW-0808">Transferase</keyword>
<keyword evidence="7" id="KW-0735">Signal-anchor</keyword>
<reference evidence="15 16" key="1">
    <citation type="submission" date="2022-05" db="EMBL/GenBank/DDBJ databases">
        <authorList>
            <consortium name="Genoscope - CEA"/>
            <person name="William W."/>
        </authorList>
    </citation>
    <scope>NUCLEOTIDE SEQUENCE [LARGE SCALE GENOMIC DNA]</scope>
</reference>
<evidence type="ECO:0000256" key="6">
    <source>
        <dbReference type="ARBA" id="ARBA00022692"/>
    </source>
</evidence>
<dbReference type="InterPro" id="IPR031481">
    <property type="entry name" value="Glyco_tran_10_N"/>
</dbReference>
<evidence type="ECO:0000259" key="13">
    <source>
        <dbReference type="Pfam" id="PF00852"/>
    </source>
</evidence>
<evidence type="ECO:0000256" key="8">
    <source>
        <dbReference type="ARBA" id="ARBA00022989"/>
    </source>
</evidence>
<name>A0ABN8PCX9_9CNID</name>
<proteinExistence type="inferred from homology"/>
<keyword evidence="9 12" id="KW-0333">Golgi apparatus</keyword>
<protein>
    <recommendedName>
        <fullName evidence="12">Fucosyltransferase</fullName>
        <ecNumber evidence="12">2.4.1.-</ecNumber>
    </recommendedName>
</protein>
<dbReference type="EMBL" id="CALNXK010000064">
    <property type="protein sequence ID" value="CAH3140246.1"/>
    <property type="molecule type" value="Genomic_DNA"/>
</dbReference>
<accession>A0ABN8PCX9</accession>
<dbReference type="SUPFAM" id="SSF53756">
    <property type="entry name" value="UDP-Glycosyltransferase/glycogen phosphorylase"/>
    <property type="match status" value="1"/>
</dbReference>
<dbReference type="Pfam" id="PF00852">
    <property type="entry name" value="Glyco_transf_10"/>
    <property type="match status" value="1"/>
</dbReference>
<evidence type="ECO:0000256" key="4">
    <source>
        <dbReference type="ARBA" id="ARBA00022676"/>
    </source>
</evidence>
<comment type="similarity">
    <text evidence="3 12">Belongs to the glycosyltransferase 10 family.</text>
</comment>
<evidence type="ECO:0000256" key="9">
    <source>
        <dbReference type="ARBA" id="ARBA00023034"/>
    </source>
</evidence>
<comment type="subcellular location">
    <subcellularLocation>
        <location evidence="1">Golgi apparatus membrane</location>
        <topology evidence="1">Single-pass type II membrane protein</topology>
    </subcellularLocation>
    <subcellularLocation>
        <location evidence="12">Golgi apparatus</location>
        <location evidence="12">Golgi stack membrane</location>
        <topology evidence="12">Single-pass type II membrane protein</topology>
    </subcellularLocation>
</comment>
<evidence type="ECO:0000256" key="12">
    <source>
        <dbReference type="RuleBase" id="RU003832"/>
    </source>
</evidence>
<organism evidence="15 16">
    <name type="scientific">Porites lobata</name>
    <dbReference type="NCBI Taxonomy" id="104759"/>
    <lineage>
        <taxon>Eukaryota</taxon>
        <taxon>Metazoa</taxon>
        <taxon>Cnidaria</taxon>
        <taxon>Anthozoa</taxon>
        <taxon>Hexacorallia</taxon>
        <taxon>Scleractinia</taxon>
        <taxon>Fungiina</taxon>
        <taxon>Poritidae</taxon>
        <taxon>Porites</taxon>
    </lineage>
</organism>
<evidence type="ECO:0000256" key="11">
    <source>
        <dbReference type="ARBA" id="ARBA00023180"/>
    </source>
</evidence>
<dbReference type="InterPro" id="IPR001503">
    <property type="entry name" value="Glyco_trans_10"/>
</dbReference>
<keyword evidence="11" id="KW-0325">Glycoprotein</keyword>
<comment type="pathway">
    <text evidence="2">Protein modification; protein glycosylation.</text>
</comment>
<evidence type="ECO:0000313" key="16">
    <source>
        <dbReference type="Proteomes" id="UP001159405"/>
    </source>
</evidence>
<dbReference type="PANTHER" id="PTHR48438:SF1">
    <property type="entry name" value="ALPHA-(1,3)-FUCOSYLTRANSFERASE C-RELATED"/>
    <property type="match status" value="1"/>
</dbReference>
<evidence type="ECO:0000313" key="15">
    <source>
        <dbReference type="EMBL" id="CAH3140246.1"/>
    </source>
</evidence>
<evidence type="ECO:0000259" key="14">
    <source>
        <dbReference type="Pfam" id="PF17039"/>
    </source>
</evidence>
<keyword evidence="6 12" id="KW-0812">Transmembrane</keyword>
<keyword evidence="10" id="KW-0472">Membrane</keyword>
<gene>
    <name evidence="15" type="ORF">PLOB_00041123</name>
</gene>
<keyword evidence="4 12" id="KW-0328">Glycosyltransferase</keyword>
<evidence type="ECO:0000256" key="2">
    <source>
        <dbReference type="ARBA" id="ARBA00004922"/>
    </source>
</evidence>
<dbReference type="Proteomes" id="UP001159405">
    <property type="component" value="Unassembled WGS sequence"/>
</dbReference>
<dbReference type="EC" id="2.4.1.-" evidence="12"/>
<sequence>MAMSTLNWSKYCFLSTCGFSVLLLAALNFYDIPGLKVMRLMSNFTADIYFENNSHSLKFHHPMDKFMVDRNNMTTTVQPTEEERTKTVVLVYTKFFRRVKWIGDGDNCGFENKFLFASNKCLSGDFELIYDKQRFEESDLVVFHARNMPSVDHLRELLKSRPTSQRWVYALWESPNATPNPAPLNGLFNSTWTYRSDSDFWSPYGSYEELTEEEKVDKMKNIPDYSQGKTELVAWMVGNCRAQPRMAFVQNLKKYIKVDVFGRCSGKFGQHRGCRNLAACLKTFKFYLAFENALCEDYITEKYWGRLGKSLSFHCFDSCFENLPVRAVLQVN</sequence>
<feature type="non-terminal residue" evidence="15">
    <location>
        <position position="332"/>
    </location>
</feature>
<dbReference type="InterPro" id="IPR038577">
    <property type="entry name" value="GT10-like_C_sf"/>
</dbReference>
<comment type="caution">
    <text evidence="15">The sequence shown here is derived from an EMBL/GenBank/DDBJ whole genome shotgun (WGS) entry which is preliminary data.</text>
</comment>
<evidence type="ECO:0000256" key="7">
    <source>
        <dbReference type="ARBA" id="ARBA00022968"/>
    </source>
</evidence>
<keyword evidence="16" id="KW-1185">Reference proteome</keyword>
<keyword evidence="8" id="KW-1133">Transmembrane helix</keyword>
<feature type="domain" description="Fucosyltransferase N-terminal" evidence="14">
    <location>
        <begin position="86"/>
        <end position="205"/>
    </location>
</feature>
<evidence type="ECO:0000256" key="5">
    <source>
        <dbReference type="ARBA" id="ARBA00022679"/>
    </source>
</evidence>
<dbReference type="InterPro" id="IPR055270">
    <property type="entry name" value="Glyco_tran_10_C"/>
</dbReference>
<dbReference type="PANTHER" id="PTHR48438">
    <property type="entry name" value="ALPHA-(1,3)-FUCOSYLTRANSFERASE C-RELATED"/>
    <property type="match status" value="1"/>
</dbReference>
<dbReference type="Pfam" id="PF17039">
    <property type="entry name" value="Glyco_tran_10_N"/>
    <property type="match status" value="1"/>
</dbReference>
<evidence type="ECO:0000256" key="1">
    <source>
        <dbReference type="ARBA" id="ARBA00004323"/>
    </source>
</evidence>
<evidence type="ECO:0000256" key="3">
    <source>
        <dbReference type="ARBA" id="ARBA00008919"/>
    </source>
</evidence>
<evidence type="ECO:0000256" key="10">
    <source>
        <dbReference type="ARBA" id="ARBA00023136"/>
    </source>
</evidence>
<dbReference type="Gene3D" id="3.40.50.11660">
    <property type="entry name" value="Glycosyl transferase family 10, C-terminal domain"/>
    <property type="match status" value="1"/>
</dbReference>